<dbReference type="EMBL" id="CP035704">
    <property type="protein sequence ID" value="QBB72665.1"/>
    <property type="molecule type" value="Genomic_DNA"/>
</dbReference>
<sequence>MITRDITLEDCILDLIDNSVDGAWQLLGGAPMSLDDNSDLSNYCIRISLSEDQFEIRDNCGGITLDEASEYAFTFGRKDEVGEEDYSIGVYGIGMKRAIFKMGSEIQITSTYKDNGKKSFKVPIDVNNWLAKEDRNWDFDLESADNLTEPGVRIVVNKLNEDTSSSFSSPAFIQNLRRTISRDYALHLARGLVVSINNEPVVGWQIRMLLGDAFAPMRQDYVEIVDGGSVRVEMLAGMAAAPPESSEPDVDDRREDRNGWYVVCNGRIVVAADKTSITGWGTDGWPQWHPQYSGFIGLVMFTAQAAKLLPLTTTKRSVDSSSGVYRKAKPAMREASKAWIAYTNERKQALPEARRLEAHTQPISIREVTRRESVSLPSLIARPVIPMANISYTVSRDRVRLLAQAYGNINFSYKDVGVRSFEDAYSELVGDE</sequence>
<proteinExistence type="predicted"/>
<dbReference type="AlphaFoldDB" id="A0A411HQ93"/>
<dbReference type="KEGG" id="xbc:ELE36_11185"/>
<dbReference type="Proteomes" id="UP000291562">
    <property type="component" value="Chromosome"/>
</dbReference>
<keyword evidence="1" id="KW-0547">Nucleotide-binding</keyword>
<dbReference type="Gene3D" id="3.30.565.10">
    <property type="entry name" value="Histidine kinase-like ATPase, C-terminal domain"/>
    <property type="match status" value="1"/>
</dbReference>
<gene>
    <name evidence="1" type="ORF">ELE36_11185</name>
</gene>
<evidence type="ECO:0000313" key="2">
    <source>
        <dbReference type="Proteomes" id="UP000291562"/>
    </source>
</evidence>
<protein>
    <submittedName>
        <fullName evidence="1">ATP-binding protein</fullName>
    </submittedName>
</protein>
<organism evidence="1 2">
    <name type="scientific">Pseudolysobacter antarcticus</name>
    <dbReference type="NCBI Taxonomy" id="2511995"/>
    <lineage>
        <taxon>Bacteria</taxon>
        <taxon>Pseudomonadati</taxon>
        <taxon>Pseudomonadota</taxon>
        <taxon>Gammaproteobacteria</taxon>
        <taxon>Lysobacterales</taxon>
        <taxon>Rhodanobacteraceae</taxon>
        <taxon>Pseudolysobacter</taxon>
    </lineage>
</organism>
<reference evidence="1 2" key="1">
    <citation type="submission" date="2019-01" db="EMBL/GenBank/DDBJ databases">
        <title>Pseudolysobacter antarctica gen. nov., sp. nov., isolated from Fildes Peninsula, Antarctica.</title>
        <authorList>
            <person name="Wei Z."/>
            <person name="Peng F."/>
        </authorList>
    </citation>
    <scope>NUCLEOTIDE SEQUENCE [LARGE SCALE GENOMIC DNA]</scope>
    <source>
        <strain evidence="1 2">AQ6-296</strain>
    </source>
</reference>
<dbReference type="GO" id="GO:0005524">
    <property type="term" value="F:ATP binding"/>
    <property type="evidence" value="ECO:0007669"/>
    <property type="project" value="UniProtKB-KW"/>
</dbReference>
<accession>A0A411HQ93</accession>
<dbReference type="SUPFAM" id="SSF55874">
    <property type="entry name" value="ATPase domain of HSP90 chaperone/DNA topoisomerase II/histidine kinase"/>
    <property type="match status" value="1"/>
</dbReference>
<dbReference type="InterPro" id="IPR036890">
    <property type="entry name" value="HATPase_C_sf"/>
</dbReference>
<keyword evidence="2" id="KW-1185">Reference proteome</keyword>
<keyword evidence="1" id="KW-0067">ATP-binding</keyword>
<dbReference type="OrthoDB" id="9813438at2"/>
<dbReference type="Pfam" id="PF13589">
    <property type="entry name" value="HATPase_c_3"/>
    <property type="match status" value="1"/>
</dbReference>
<name>A0A411HQ93_9GAMM</name>
<evidence type="ECO:0000313" key="1">
    <source>
        <dbReference type="EMBL" id="QBB72665.1"/>
    </source>
</evidence>